<gene>
    <name evidence="1" type="ORF">CVO96_08665</name>
</gene>
<proteinExistence type="predicted"/>
<dbReference type="AlphaFoldDB" id="A0A2K3UY35"/>
<dbReference type="Proteomes" id="UP000236379">
    <property type="component" value="Unassembled WGS sequence"/>
</dbReference>
<dbReference type="EMBL" id="PPPD01000001">
    <property type="protein sequence ID" value="PNY81444.1"/>
    <property type="molecule type" value="Genomic_DNA"/>
</dbReference>
<dbReference type="RefSeq" id="WP_103311887.1">
    <property type="nucleotide sequence ID" value="NZ_PPPD01000001.1"/>
</dbReference>
<accession>A0A2K3UY35</accession>
<evidence type="ECO:0000313" key="2">
    <source>
        <dbReference type="Proteomes" id="UP000236379"/>
    </source>
</evidence>
<keyword evidence="2" id="KW-1185">Reference proteome</keyword>
<comment type="caution">
    <text evidence="1">The sequence shown here is derived from an EMBL/GenBank/DDBJ whole genome shotgun (WGS) entry which is preliminary data.</text>
</comment>
<sequence length="89" mass="10311">MKRLSGEEDQEGHFVPRFGERGRFRFEVFQVVDMQALPQRQVRLSVLLSPHLQPGDEVDLRPYGLWQVVSLEASSRPDVTTLIVRHQPD</sequence>
<evidence type="ECO:0000313" key="1">
    <source>
        <dbReference type="EMBL" id="PNY81444.1"/>
    </source>
</evidence>
<organism evidence="1 2">
    <name type="scientific">Deinococcus koreensis</name>
    <dbReference type="NCBI Taxonomy" id="2054903"/>
    <lineage>
        <taxon>Bacteria</taxon>
        <taxon>Thermotogati</taxon>
        <taxon>Deinococcota</taxon>
        <taxon>Deinococci</taxon>
        <taxon>Deinococcales</taxon>
        <taxon>Deinococcaceae</taxon>
        <taxon>Deinococcus</taxon>
    </lineage>
</organism>
<protein>
    <submittedName>
        <fullName evidence="1">Uncharacterized protein</fullName>
    </submittedName>
</protein>
<reference evidence="1 2" key="1">
    <citation type="submission" date="2018-01" db="EMBL/GenBank/DDBJ databases">
        <title>Deinococcus koreensis sp. nov., a radiation-resistant bacterium isolated from river water.</title>
        <authorList>
            <person name="Choi A."/>
        </authorList>
    </citation>
    <scope>NUCLEOTIDE SEQUENCE [LARGE SCALE GENOMIC DNA]</scope>
    <source>
        <strain evidence="1 2">SJW1-2</strain>
    </source>
</reference>
<name>A0A2K3UY35_9DEIO</name>